<dbReference type="EMBL" id="FQ790286">
    <property type="protein sequence ID" value="CCD47368.1"/>
    <property type="molecule type" value="Genomic_DNA"/>
</dbReference>
<dbReference type="HOGENOM" id="CLU_3106068_0_0_1"/>
<name>G2Y3X8_BOTF4</name>
<dbReference type="InParanoid" id="G2Y3X8"/>
<evidence type="ECO:0000313" key="1">
    <source>
        <dbReference type="EMBL" id="CCD47368.1"/>
    </source>
</evidence>
<protein>
    <submittedName>
        <fullName evidence="1">Uncharacterized protein</fullName>
    </submittedName>
</protein>
<dbReference type="Proteomes" id="UP000008177">
    <property type="component" value="Unplaced contigs"/>
</dbReference>
<evidence type="ECO:0000313" key="2">
    <source>
        <dbReference type="Proteomes" id="UP000008177"/>
    </source>
</evidence>
<accession>G2Y3X8</accession>
<gene>
    <name evidence="1" type="ORF">BofuT4_P005270.1</name>
</gene>
<reference evidence="2" key="1">
    <citation type="journal article" date="2011" name="PLoS Genet.">
        <title>Genomic analysis of the necrotrophic fungal pathogens Sclerotinia sclerotiorum and Botrytis cinerea.</title>
        <authorList>
            <person name="Amselem J."/>
            <person name="Cuomo C.A."/>
            <person name="van Kan J.A."/>
            <person name="Viaud M."/>
            <person name="Benito E.P."/>
            <person name="Couloux A."/>
            <person name="Coutinho P.M."/>
            <person name="de Vries R.P."/>
            <person name="Dyer P.S."/>
            <person name="Fillinger S."/>
            <person name="Fournier E."/>
            <person name="Gout L."/>
            <person name="Hahn M."/>
            <person name="Kohn L."/>
            <person name="Lapalu N."/>
            <person name="Plummer K.M."/>
            <person name="Pradier J.M."/>
            <person name="Quevillon E."/>
            <person name="Sharon A."/>
            <person name="Simon A."/>
            <person name="ten Have A."/>
            <person name="Tudzynski B."/>
            <person name="Tudzynski P."/>
            <person name="Wincker P."/>
            <person name="Andrew M."/>
            <person name="Anthouard V."/>
            <person name="Beever R.E."/>
            <person name="Beffa R."/>
            <person name="Benoit I."/>
            <person name="Bouzid O."/>
            <person name="Brault B."/>
            <person name="Chen Z."/>
            <person name="Choquer M."/>
            <person name="Collemare J."/>
            <person name="Cotton P."/>
            <person name="Danchin E.G."/>
            <person name="Da Silva C."/>
            <person name="Gautier A."/>
            <person name="Giraud C."/>
            <person name="Giraud T."/>
            <person name="Gonzalez C."/>
            <person name="Grossetete S."/>
            <person name="Guldener U."/>
            <person name="Henrissat B."/>
            <person name="Howlett B.J."/>
            <person name="Kodira C."/>
            <person name="Kretschmer M."/>
            <person name="Lappartient A."/>
            <person name="Leroch M."/>
            <person name="Levis C."/>
            <person name="Mauceli E."/>
            <person name="Neuveglise C."/>
            <person name="Oeser B."/>
            <person name="Pearson M."/>
            <person name="Poulain J."/>
            <person name="Poussereau N."/>
            <person name="Quesneville H."/>
            <person name="Rascle C."/>
            <person name="Schumacher J."/>
            <person name="Segurens B."/>
            <person name="Sexton A."/>
            <person name="Silva E."/>
            <person name="Sirven C."/>
            <person name="Soanes D.M."/>
            <person name="Talbot N.J."/>
            <person name="Templeton M."/>
            <person name="Yandava C."/>
            <person name="Yarden O."/>
            <person name="Zeng Q."/>
            <person name="Rollins J.A."/>
            <person name="Lebrun M.H."/>
            <person name="Dickman M."/>
        </authorList>
    </citation>
    <scope>NUCLEOTIDE SEQUENCE [LARGE SCALE GENOMIC DNA]</scope>
    <source>
        <strain evidence="2">T4</strain>
    </source>
</reference>
<proteinExistence type="predicted"/>
<organism evidence="1 2">
    <name type="scientific">Botryotinia fuckeliana (strain T4)</name>
    <name type="common">Noble rot fungus</name>
    <name type="synonym">Botrytis cinerea</name>
    <dbReference type="NCBI Taxonomy" id="999810"/>
    <lineage>
        <taxon>Eukaryota</taxon>
        <taxon>Fungi</taxon>
        <taxon>Dikarya</taxon>
        <taxon>Ascomycota</taxon>
        <taxon>Pezizomycotina</taxon>
        <taxon>Leotiomycetes</taxon>
        <taxon>Helotiales</taxon>
        <taxon>Sclerotiniaceae</taxon>
        <taxon>Botrytis</taxon>
    </lineage>
</organism>
<dbReference type="AlphaFoldDB" id="G2Y3X8"/>
<sequence>MTSAPHICTSSLVFTSPSEVYAIPDDDHITAHNVTPFTLHRDAQVCNKCNE</sequence>